<gene>
    <name evidence="2" type="ORF">C8P68_103207</name>
</gene>
<keyword evidence="3" id="KW-1185">Reference proteome</keyword>
<evidence type="ECO:0000256" key="1">
    <source>
        <dbReference type="SAM" id="Phobius"/>
    </source>
</evidence>
<evidence type="ECO:0000313" key="3">
    <source>
        <dbReference type="Proteomes" id="UP000244168"/>
    </source>
</evidence>
<organism evidence="2 3">
    <name type="scientific">Mucilaginibacter yixingensis</name>
    <dbReference type="NCBI Taxonomy" id="1295612"/>
    <lineage>
        <taxon>Bacteria</taxon>
        <taxon>Pseudomonadati</taxon>
        <taxon>Bacteroidota</taxon>
        <taxon>Sphingobacteriia</taxon>
        <taxon>Sphingobacteriales</taxon>
        <taxon>Sphingobacteriaceae</taxon>
        <taxon>Mucilaginibacter</taxon>
    </lineage>
</organism>
<keyword evidence="1" id="KW-0812">Transmembrane</keyword>
<feature type="transmembrane region" description="Helical" evidence="1">
    <location>
        <begin position="73"/>
        <end position="91"/>
    </location>
</feature>
<evidence type="ECO:0000313" key="2">
    <source>
        <dbReference type="EMBL" id="PTQ98048.1"/>
    </source>
</evidence>
<feature type="transmembrane region" description="Helical" evidence="1">
    <location>
        <begin position="7"/>
        <end position="27"/>
    </location>
</feature>
<reference evidence="2 3" key="1">
    <citation type="submission" date="2018-04" db="EMBL/GenBank/DDBJ databases">
        <title>Genomic Encyclopedia of Archaeal and Bacterial Type Strains, Phase II (KMG-II): from individual species to whole genera.</title>
        <authorList>
            <person name="Goeker M."/>
        </authorList>
    </citation>
    <scope>NUCLEOTIDE SEQUENCE [LARGE SCALE GENOMIC DNA]</scope>
    <source>
        <strain evidence="2 3">DSM 26809</strain>
    </source>
</reference>
<sequence>MKRIPKPILFTLIYYIVAALLGFYFGTSKSFKSGPCTPDLDIMWPLFVFLGSIVLTLIYFLKFSLKKRRINLYIALIHLAVLLGFVLLLVVDSRGTH</sequence>
<comment type="caution">
    <text evidence="2">The sequence shown here is derived from an EMBL/GenBank/DDBJ whole genome shotgun (WGS) entry which is preliminary data.</text>
</comment>
<dbReference type="Proteomes" id="UP000244168">
    <property type="component" value="Unassembled WGS sequence"/>
</dbReference>
<feature type="transmembrane region" description="Helical" evidence="1">
    <location>
        <begin position="42"/>
        <end position="61"/>
    </location>
</feature>
<dbReference type="EMBL" id="QAOQ01000003">
    <property type="protein sequence ID" value="PTQ98048.1"/>
    <property type="molecule type" value="Genomic_DNA"/>
</dbReference>
<keyword evidence="1" id="KW-1133">Transmembrane helix</keyword>
<name>A0A2T5JB00_9SPHI</name>
<accession>A0A2T5JB00</accession>
<proteinExistence type="predicted"/>
<keyword evidence="1" id="KW-0472">Membrane</keyword>
<dbReference type="AlphaFoldDB" id="A0A2T5JB00"/>
<protein>
    <submittedName>
        <fullName evidence="2">Uncharacterized protein</fullName>
    </submittedName>
</protein>